<feature type="compositionally biased region" description="Low complexity" evidence="1">
    <location>
        <begin position="77"/>
        <end position="89"/>
    </location>
</feature>
<feature type="region of interest" description="Disordered" evidence="1">
    <location>
        <begin position="68"/>
        <end position="89"/>
    </location>
</feature>
<evidence type="ECO:0000256" key="1">
    <source>
        <dbReference type="SAM" id="MobiDB-lite"/>
    </source>
</evidence>
<keyword evidence="3" id="KW-1185">Reference proteome</keyword>
<protein>
    <submittedName>
        <fullName evidence="2">Uncharacterized protein</fullName>
    </submittedName>
</protein>
<organism evidence="2 3">
    <name type="scientific">Hibiscus sabdariffa</name>
    <name type="common">roselle</name>
    <dbReference type="NCBI Taxonomy" id="183260"/>
    <lineage>
        <taxon>Eukaryota</taxon>
        <taxon>Viridiplantae</taxon>
        <taxon>Streptophyta</taxon>
        <taxon>Embryophyta</taxon>
        <taxon>Tracheophyta</taxon>
        <taxon>Spermatophyta</taxon>
        <taxon>Magnoliopsida</taxon>
        <taxon>eudicotyledons</taxon>
        <taxon>Gunneridae</taxon>
        <taxon>Pentapetalae</taxon>
        <taxon>rosids</taxon>
        <taxon>malvids</taxon>
        <taxon>Malvales</taxon>
        <taxon>Malvaceae</taxon>
        <taxon>Malvoideae</taxon>
        <taxon>Hibiscus</taxon>
    </lineage>
</organism>
<gene>
    <name evidence="2" type="ORF">V6N11_003699</name>
</gene>
<feature type="region of interest" description="Disordered" evidence="1">
    <location>
        <begin position="139"/>
        <end position="158"/>
    </location>
</feature>
<comment type="caution">
    <text evidence="2">The sequence shown here is derived from an EMBL/GenBank/DDBJ whole genome shotgun (WGS) entry which is preliminary data.</text>
</comment>
<dbReference type="EMBL" id="JBBPBN010000015">
    <property type="protein sequence ID" value="KAK9023481.1"/>
    <property type="molecule type" value="Genomic_DNA"/>
</dbReference>
<dbReference type="Proteomes" id="UP001396334">
    <property type="component" value="Unassembled WGS sequence"/>
</dbReference>
<accession>A0ABR2SEN5</accession>
<sequence length="158" mass="17426">MLKKLIRQVTGHVEANSDVLQDGPRSEREDSDFDEVLELDFETSVSGDEGRNVESNILHGSLNLRIHRRGDSTRETGAYGSCGSPSSSSQNGVAYQVHICIFVYQSPISAGPEAANVFEAMESNQRKLCRNRETFLADSSVQNQQREEEVDGTFGDSP</sequence>
<evidence type="ECO:0000313" key="2">
    <source>
        <dbReference type="EMBL" id="KAK9023481.1"/>
    </source>
</evidence>
<evidence type="ECO:0000313" key="3">
    <source>
        <dbReference type="Proteomes" id="UP001396334"/>
    </source>
</evidence>
<name>A0ABR2SEN5_9ROSI</name>
<reference evidence="2 3" key="1">
    <citation type="journal article" date="2024" name="G3 (Bethesda)">
        <title>Genome assembly of Hibiscus sabdariffa L. provides insights into metabolisms of medicinal natural products.</title>
        <authorList>
            <person name="Kim T."/>
        </authorList>
    </citation>
    <scope>NUCLEOTIDE SEQUENCE [LARGE SCALE GENOMIC DNA]</scope>
    <source>
        <strain evidence="2">TK-2024</strain>
        <tissue evidence="2">Old leaves</tissue>
    </source>
</reference>
<proteinExistence type="predicted"/>